<keyword evidence="2" id="KW-1185">Reference proteome</keyword>
<proteinExistence type="predicted"/>
<name>A0A1T5BGA8_9FLAO</name>
<evidence type="ECO:0000313" key="2">
    <source>
        <dbReference type="Proteomes" id="UP000190230"/>
    </source>
</evidence>
<dbReference type="Proteomes" id="UP000190230">
    <property type="component" value="Unassembled WGS sequence"/>
</dbReference>
<dbReference type="AlphaFoldDB" id="A0A1T5BGA8"/>
<reference evidence="2" key="1">
    <citation type="submission" date="2017-02" db="EMBL/GenBank/DDBJ databases">
        <authorList>
            <person name="Varghese N."/>
            <person name="Submissions S."/>
        </authorList>
    </citation>
    <scope>NUCLEOTIDE SEQUENCE [LARGE SCALE GENOMIC DNA]</scope>
    <source>
        <strain evidence="2">DSM 23405</strain>
    </source>
</reference>
<organism evidence="1 2">
    <name type="scientific">Salegentibacter holothuriorum</name>
    <dbReference type="NCBI Taxonomy" id="241145"/>
    <lineage>
        <taxon>Bacteria</taxon>
        <taxon>Pseudomonadati</taxon>
        <taxon>Bacteroidota</taxon>
        <taxon>Flavobacteriia</taxon>
        <taxon>Flavobacteriales</taxon>
        <taxon>Flavobacteriaceae</taxon>
        <taxon>Salegentibacter</taxon>
    </lineage>
</organism>
<dbReference type="EMBL" id="FUYY01000002">
    <property type="protein sequence ID" value="SKB46278.1"/>
    <property type="molecule type" value="Genomic_DNA"/>
</dbReference>
<dbReference type="OrthoDB" id="122670at2"/>
<dbReference type="STRING" id="241145.SAMN05660776_1169"/>
<protein>
    <recommendedName>
        <fullName evidence="3">DUF4160 domain-containing protein</fullName>
    </recommendedName>
</protein>
<evidence type="ECO:0000313" key="1">
    <source>
        <dbReference type="EMBL" id="SKB46278.1"/>
    </source>
</evidence>
<gene>
    <name evidence="1" type="ORF">SAMN05660776_1169</name>
</gene>
<sequence>MPTIFNEKGFRFFFYSNEHLPKHIHVTGKGGEVKIELDSLTLVYNFGVKKNDLKAIMEIAEKNRFFFIKSGTSFTNYEFNGSAY</sequence>
<accession>A0A1T5BGA8</accession>
<dbReference type="InterPro" id="IPR025427">
    <property type="entry name" value="DUF4160"/>
</dbReference>
<evidence type="ECO:0008006" key="3">
    <source>
        <dbReference type="Google" id="ProtNLM"/>
    </source>
</evidence>
<dbReference type="Pfam" id="PF13711">
    <property type="entry name" value="DUF4160"/>
    <property type="match status" value="1"/>
</dbReference>